<evidence type="ECO:0000313" key="2">
    <source>
        <dbReference type="EMBL" id="QIU93960.1"/>
    </source>
</evidence>
<dbReference type="Pfam" id="PF18329">
    <property type="entry name" value="SGBP_B_XBD"/>
    <property type="match status" value="1"/>
</dbReference>
<dbReference type="Proteomes" id="UP000501780">
    <property type="component" value="Chromosome"/>
</dbReference>
<dbReference type="SUPFAM" id="SSF81296">
    <property type="entry name" value="E set domains"/>
    <property type="match status" value="2"/>
</dbReference>
<feature type="domain" description="Surface glycan-binding protein B xyloglucan binding" evidence="1">
    <location>
        <begin position="303"/>
        <end position="426"/>
    </location>
</feature>
<dbReference type="KEGG" id="bfc:BacF7301_07290"/>
<proteinExistence type="predicted"/>
<accession>A0A6H0KKS3</accession>
<sequence length="435" mass="48126">MKLLKYIGKNCMLGLMLVVCLSACQDEDRVSVARICTQKVGDTQTELTKVRLGEMVRIEGSGFATTKAVYCNGTLVSGVNSNFITDTQIIFTVPKSIPIGSEVKNKEELNTIRIVTKYDDFVYPIPILGGTPAITGVSHTLAKAGEQIKIYGTNLRGIEKVTFPGGIVVEADAFTENTDYTTITVNVPEGGDLVAGELSVEGVSGGAYSYNYMNCKECVFINKFQQGDDDAYNYSNMLTAVMQSPLPEETYGEPGNPECYRGFPKDGPSDIDPILNDNQEIGNFRLYSAKMWDIVLANSNGLIKENTLCDKLAIQFDYYATTPWTTGCFRWEMIESNGNYRQTTLSWVESGEIVPVTFRGWRTLTMPLSEMTDVKGKTVKQVKEAVGDKGGKFMFKVGKFQVGGTYYTGITMRDCQVFVGNFRVVPYSKKPYDNN</sequence>
<dbReference type="EMBL" id="CP050831">
    <property type="protein sequence ID" value="QIU93960.1"/>
    <property type="molecule type" value="Genomic_DNA"/>
</dbReference>
<gene>
    <name evidence="2" type="ORF">BacF7301_07290</name>
</gene>
<dbReference type="InterPro" id="IPR040475">
    <property type="entry name" value="SGBP_B_XBD"/>
</dbReference>
<dbReference type="AlphaFoldDB" id="A0A6H0KKS3"/>
<name>A0A6H0KKS3_9BACE</name>
<protein>
    <recommendedName>
        <fullName evidence="1">Surface glycan-binding protein B xyloglucan binding domain-containing protein</fullName>
    </recommendedName>
</protein>
<dbReference type="Gene3D" id="2.60.40.10">
    <property type="entry name" value="Immunoglobulins"/>
    <property type="match status" value="2"/>
</dbReference>
<dbReference type="GO" id="GO:0030247">
    <property type="term" value="F:polysaccharide binding"/>
    <property type="evidence" value="ECO:0007669"/>
    <property type="project" value="InterPro"/>
</dbReference>
<reference evidence="2 3" key="1">
    <citation type="submission" date="2020-03" db="EMBL/GenBank/DDBJ databases">
        <title>Genomic analysis of Bacteroides faecium CBA7301.</title>
        <authorList>
            <person name="Kim J."/>
            <person name="Roh S.W."/>
        </authorList>
    </citation>
    <scope>NUCLEOTIDE SEQUENCE [LARGE SCALE GENOMIC DNA]</scope>
    <source>
        <strain evidence="2 3">CBA7301</strain>
    </source>
</reference>
<dbReference type="RefSeq" id="WP_167961582.1">
    <property type="nucleotide sequence ID" value="NZ_CP050831.1"/>
</dbReference>
<evidence type="ECO:0000259" key="1">
    <source>
        <dbReference type="Pfam" id="PF18329"/>
    </source>
</evidence>
<dbReference type="InterPro" id="IPR014756">
    <property type="entry name" value="Ig_E-set"/>
</dbReference>
<dbReference type="InterPro" id="IPR013783">
    <property type="entry name" value="Ig-like_fold"/>
</dbReference>
<organism evidence="2 3">
    <name type="scientific">Bacteroides faecium</name>
    <dbReference type="NCBI Taxonomy" id="2715212"/>
    <lineage>
        <taxon>Bacteria</taxon>
        <taxon>Pseudomonadati</taxon>
        <taxon>Bacteroidota</taxon>
        <taxon>Bacteroidia</taxon>
        <taxon>Bacteroidales</taxon>
        <taxon>Bacteroidaceae</taxon>
        <taxon>Bacteroides</taxon>
    </lineage>
</organism>
<keyword evidence="3" id="KW-1185">Reference proteome</keyword>
<evidence type="ECO:0000313" key="3">
    <source>
        <dbReference type="Proteomes" id="UP000501780"/>
    </source>
</evidence>